<gene>
    <name evidence="1" type="ORF">NCI01_10640</name>
</gene>
<evidence type="ECO:0008006" key="3">
    <source>
        <dbReference type="Google" id="ProtNLM"/>
    </source>
</evidence>
<dbReference type="Proteomes" id="UP001204524">
    <property type="component" value="Unassembled WGS sequence"/>
</dbReference>
<name>A0ABT1KWW8_9ACTN</name>
<organism evidence="1 2">
    <name type="scientific">Nocardioides pinisoli</name>
    <dbReference type="NCBI Taxonomy" id="2950279"/>
    <lineage>
        <taxon>Bacteria</taxon>
        <taxon>Bacillati</taxon>
        <taxon>Actinomycetota</taxon>
        <taxon>Actinomycetes</taxon>
        <taxon>Propionibacteriales</taxon>
        <taxon>Nocardioidaceae</taxon>
        <taxon>Nocardioides</taxon>
    </lineage>
</organism>
<keyword evidence="2" id="KW-1185">Reference proteome</keyword>
<dbReference type="EMBL" id="JANARS010000004">
    <property type="protein sequence ID" value="MCP3422254.1"/>
    <property type="molecule type" value="Genomic_DNA"/>
</dbReference>
<protein>
    <recommendedName>
        <fullName evidence="3">TOMM leader peptide-binding protein</fullName>
    </recommendedName>
</protein>
<proteinExistence type="predicted"/>
<sequence>MPARPAPSPYAAVVRAQLDCPDPWSDAVVAALAAAGVVVDPTAAVGIAVAAGRQVSATVDAWCVDSLPHLLVSVQPYAVEVGPWVAPGVGPCARCVAAAVLDEGGPAPVAAAPRPLLALGAGVVARDLVSWSRGELPHTWLTSWRVDHEPVPAARRWQRHPYCGCSWFETAVDAG</sequence>
<accession>A0ABT1KWW8</accession>
<dbReference type="RefSeq" id="WP_254181455.1">
    <property type="nucleotide sequence ID" value="NZ_JANARS010000004.1"/>
</dbReference>
<evidence type="ECO:0000313" key="1">
    <source>
        <dbReference type="EMBL" id="MCP3422254.1"/>
    </source>
</evidence>
<evidence type="ECO:0000313" key="2">
    <source>
        <dbReference type="Proteomes" id="UP001204524"/>
    </source>
</evidence>
<comment type="caution">
    <text evidence="1">The sequence shown here is derived from an EMBL/GenBank/DDBJ whole genome shotgun (WGS) entry which is preliminary data.</text>
</comment>
<reference evidence="1 2" key="1">
    <citation type="submission" date="2022-06" db="EMBL/GenBank/DDBJ databases">
        <authorList>
            <person name="So Y."/>
        </authorList>
    </citation>
    <scope>NUCLEOTIDE SEQUENCE [LARGE SCALE GENOMIC DNA]</scope>
    <source>
        <strain evidence="1 2">STR3</strain>
    </source>
</reference>
<dbReference type="Gene3D" id="3.40.50.720">
    <property type="entry name" value="NAD(P)-binding Rossmann-like Domain"/>
    <property type="match status" value="1"/>
</dbReference>